<dbReference type="CDD" id="cd00714">
    <property type="entry name" value="GFAT"/>
    <property type="match status" value="1"/>
</dbReference>
<feature type="initiator methionine" description="Removed" evidence="10">
    <location>
        <position position="1"/>
    </location>
</feature>
<evidence type="ECO:0000256" key="10">
    <source>
        <dbReference type="HAMAP-Rule" id="MF_00164"/>
    </source>
</evidence>
<comment type="subcellular location">
    <subcellularLocation>
        <location evidence="2 10">Cytoplasm</location>
    </subcellularLocation>
</comment>
<dbReference type="Proteomes" id="UP000190774">
    <property type="component" value="Unassembled WGS sequence"/>
</dbReference>
<dbReference type="EC" id="2.6.1.16" evidence="3 10"/>
<dbReference type="NCBIfam" id="TIGR01135">
    <property type="entry name" value="glmS"/>
    <property type="match status" value="1"/>
</dbReference>
<evidence type="ECO:0000256" key="8">
    <source>
        <dbReference type="ARBA" id="ARBA00022737"/>
    </source>
</evidence>
<dbReference type="EMBL" id="FUYE01000003">
    <property type="protein sequence ID" value="SKA86181.1"/>
    <property type="molecule type" value="Genomic_DNA"/>
</dbReference>
<evidence type="ECO:0000256" key="9">
    <source>
        <dbReference type="ARBA" id="ARBA00022962"/>
    </source>
</evidence>
<dbReference type="Gene3D" id="3.40.50.10490">
    <property type="entry name" value="Glucose-6-phosphate isomerase like protein, domain 1"/>
    <property type="match status" value="2"/>
</dbReference>
<evidence type="ECO:0000256" key="6">
    <source>
        <dbReference type="ARBA" id="ARBA00022576"/>
    </source>
</evidence>
<evidence type="ECO:0000256" key="2">
    <source>
        <dbReference type="ARBA" id="ARBA00004496"/>
    </source>
</evidence>
<dbReference type="Pfam" id="PF01380">
    <property type="entry name" value="SIS"/>
    <property type="match status" value="2"/>
</dbReference>
<dbReference type="NCBIfam" id="NF001484">
    <property type="entry name" value="PRK00331.1"/>
    <property type="match status" value="1"/>
</dbReference>
<dbReference type="GO" id="GO:0006487">
    <property type="term" value="P:protein N-linked glycosylation"/>
    <property type="evidence" value="ECO:0007669"/>
    <property type="project" value="TreeGrafter"/>
</dbReference>
<dbReference type="InterPro" id="IPR029055">
    <property type="entry name" value="Ntn_hydrolases_N"/>
</dbReference>
<dbReference type="AlphaFoldDB" id="A0A1T4XB84"/>
<sequence>MCGIVGYIGKRQASPILLDGLRRLEYRGYDSAGIALLNGGNTVKIIKRAGRIENLRQAVAEIAPTGEVGISHTRWATHGAPTDENAHPHRDQSGKLVLVHNGVIENYQTLRDQLLAQGDTFESQTDTEVLAHLVGRYFEASDEKDGASRLRNALKAALAKVKGTYGIAVMHADVPGVIVGARLGSPLVVGLGDGEHFLASDVSAIVAHTRDVVYLNDHDIVSLSEDQYDVTSMDGGEAQVKVSRVEFTADDAEKGAFPHYMLKEIFEQPNSLRNAMRGRLSRDDGTAILGGLNMTPQELRGVDRIILSGCGTAFHAAMVGEYVIETLARVPTEVEIASEFRYRNVPADKNTLQFVLSQSGETIDTLAAMREARRKGIKCLGIVNSVGSTIARESDGGCYIHAGPEIGVAATKTFTSQVMIMTLLGMLFGRIHHLSSADGMEMIDELEAIPDKIASILTQTDRIKAIAEKHANAEGMLFMGRQANYPVAMEGALKMKEISYIYASGHPSAELKHGVIALVKPDMPSVFIAPDDAVFDKNVSNIEEVLARKGPVICVTTEGRTELERLTDDVIYVPDCPSYLSPLLTVIPLQLLSYYTAVARGCDVDKPRNLAKSVTVE</sequence>
<evidence type="ECO:0000256" key="5">
    <source>
        <dbReference type="ARBA" id="ARBA00022490"/>
    </source>
</evidence>
<dbReference type="SUPFAM" id="SSF53697">
    <property type="entry name" value="SIS domain"/>
    <property type="match status" value="1"/>
</dbReference>
<dbReference type="InterPro" id="IPR035466">
    <property type="entry name" value="GlmS/AgaS_SIS"/>
</dbReference>
<dbReference type="SUPFAM" id="SSF56235">
    <property type="entry name" value="N-terminal nucleophile aminohydrolases (Ntn hydrolases)"/>
    <property type="match status" value="1"/>
</dbReference>
<comment type="subunit">
    <text evidence="10">Homodimer.</text>
</comment>
<dbReference type="CDD" id="cd05009">
    <property type="entry name" value="SIS_GlmS_GlmD_2"/>
    <property type="match status" value="1"/>
</dbReference>
<dbReference type="GO" id="GO:0005829">
    <property type="term" value="C:cytosol"/>
    <property type="evidence" value="ECO:0007669"/>
    <property type="project" value="TreeGrafter"/>
</dbReference>
<evidence type="ECO:0000259" key="11">
    <source>
        <dbReference type="PROSITE" id="PS51278"/>
    </source>
</evidence>
<dbReference type="GO" id="GO:0097367">
    <property type="term" value="F:carbohydrate derivative binding"/>
    <property type="evidence" value="ECO:0007669"/>
    <property type="project" value="InterPro"/>
</dbReference>
<keyword evidence="14" id="KW-1185">Reference proteome</keyword>
<gene>
    <name evidence="10" type="primary">glmS</name>
    <name evidence="13" type="ORF">SAMN02745166_01260</name>
</gene>
<feature type="domain" description="SIS" evidence="12">
    <location>
        <begin position="295"/>
        <end position="434"/>
    </location>
</feature>
<evidence type="ECO:0000256" key="3">
    <source>
        <dbReference type="ARBA" id="ARBA00012916"/>
    </source>
</evidence>
<proteinExistence type="inferred from homology"/>
<feature type="active site" description="For Fru-6P isomerization activity" evidence="10">
    <location>
        <position position="612"/>
    </location>
</feature>
<dbReference type="InterPro" id="IPR017932">
    <property type="entry name" value="GATase_2_dom"/>
</dbReference>
<feature type="domain" description="Glutamine amidotransferase type-2" evidence="11">
    <location>
        <begin position="2"/>
        <end position="226"/>
    </location>
</feature>
<dbReference type="OrthoDB" id="106547at2"/>
<dbReference type="STRING" id="48467.SAMN02745166_01260"/>
<evidence type="ECO:0000313" key="14">
    <source>
        <dbReference type="Proteomes" id="UP000190774"/>
    </source>
</evidence>
<keyword evidence="7 10" id="KW-0808">Transferase</keyword>
<reference evidence="14" key="1">
    <citation type="submission" date="2017-02" db="EMBL/GenBank/DDBJ databases">
        <authorList>
            <person name="Varghese N."/>
            <person name="Submissions S."/>
        </authorList>
    </citation>
    <scope>NUCLEOTIDE SEQUENCE [LARGE SCALE GENOMIC DNA]</scope>
    <source>
        <strain evidence="14">ATCC 700200</strain>
    </source>
</reference>
<evidence type="ECO:0000313" key="13">
    <source>
        <dbReference type="EMBL" id="SKA86181.1"/>
    </source>
</evidence>
<dbReference type="RefSeq" id="WP_078812453.1">
    <property type="nucleotide sequence ID" value="NZ_FUYE01000003.1"/>
</dbReference>
<evidence type="ECO:0000256" key="7">
    <source>
        <dbReference type="ARBA" id="ARBA00022679"/>
    </source>
</evidence>
<dbReference type="PANTHER" id="PTHR10937">
    <property type="entry name" value="GLUCOSAMINE--FRUCTOSE-6-PHOSPHATE AMINOTRANSFERASE, ISOMERIZING"/>
    <property type="match status" value="1"/>
</dbReference>
<keyword evidence="6 10" id="KW-0032">Aminotransferase</keyword>
<feature type="active site" description="Nucleophile; for GATase activity" evidence="10">
    <location>
        <position position="2"/>
    </location>
</feature>
<dbReference type="GO" id="GO:0006047">
    <property type="term" value="P:UDP-N-acetylglucosamine metabolic process"/>
    <property type="evidence" value="ECO:0007669"/>
    <property type="project" value="TreeGrafter"/>
</dbReference>
<organism evidence="13 14">
    <name type="scientific">Prosthecobacter debontii</name>
    <dbReference type="NCBI Taxonomy" id="48467"/>
    <lineage>
        <taxon>Bacteria</taxon>
        <taxon>Pseudomonadati</taxon>
        <taxon>Verrucomicrobiota</taxon>
        <taxon>Verrucomicrobiia</taxon>
        <taxon>Verrucomicrobiales</taxon>
        <taxon>Verrucomicrobiaceae</taxon>
        <taxon>Prosthecobacter</taxon>
    </lineage>
</organism>
<comment type="function">
    <text evidence="10">Catalyzes the first step in hexosamine metabolism, converting fructose-6P into glucosamine-6P using glutamine as a nitrogen source.</text>
</comment>
<keyword evidence="5 10" id="KW-0963">Cytoplasm</keyword>
<dbReference type="GO" id="GO:0004360">
    <property type="term" value="F:glutamine-fructose-6-phosphate transaminase (isomerizing) activity"/>
    <property type="evidence" value="ECO:0007669"/>
    <property type="project" value="UniProtKB-UniRule"/>
</dbReference>
<evidence type="ECO:0000256" key="1">
    <source>
        <dbReference type="ARBA" id="ARBA00001031"/>
    </source>
</evidence>
<keyword evidence="8" id="KW-0677">Repeat</keyword>
<dbReference type="InterPro" id="IPR047084">
    <property type="entry name" value="GFAT_N"/>
</dbReference>
<protein>
    <recommendedName>
        <fullName evidence="4 10">Glutamine--fructose-6-phosphate aminotransferase [isomerizing]</fullName>
        <ecNumber evidence="3 10">2.6.1.16</ecNumber>
    </recommendedName>
    <alternativeName>
        <fullName evidence="10">D-fructose-6-phosphate amidotransferase</fullName>
    </alternativeName>
    <alternativeName>
        <fullName evidence="10">GFAT</fullName>
    </alternativeName>
    <alternativeName>
        <fullName evidence="10">Glucosamine-6-phosphate synthase</fullName>
    </alternativeName>
    <alternativeName>
        <fullName evidence="10">Hexosephosphate aminotransferase</fullName>
    </alternativeName>
    <alternativeName>
        <fullName evidence="10">L-glutamine--D-fructose-6-phosphate amidotransferase</fullName>
    </alternativeName>
</protein>
<comment type="catalytic activity">
    <reaction evidence="1 10">
        <text>D-fructose 6-phosphate + L-glutamine = D-glucosamine 6-phosphate + L-glutamate</text>
        <dbReference type="Rhea" id="RHEA:13237"/>
        <dbReference type="ChEBI" id="CHEBI:29985"/>
        <dbReference type="ChEBI" id="CHEBI:58359"/>
        <dbReference type="ChEBI" id="CHEBI:58725"/>
        <dbReference type="ChEBI" id="CHEBI:61527"/>
        <dbReference type="EC" id="2.6.1.16"/>
    </reaction>
</comment>
<dbReference type="HAMAP" id="MF_00164">
    <property type="entry name" value="GlmS"/>
    <property type="match status" value="1"/>
</dbReference>
<dbReference type="InterPro" id="IPR035490">
    <property type="entry name" value="GlmS/FrlB_SIS"/>
</dbReference>
<dbReference type="Gene3D" id="3.60.20.10">
    <property type="entry name" value="Glutamine Phosphoribosylpyrophosphate, subunit 1, domain 1"/>
    <property type="match status" value="1"/>
</dbReference>
<name>A0A1T4XB84_9BACT</name>
<accession>A0A1T4XB84</accession>
<dbReference type="PROSITE" id="PS51464">
    <property type="entry name" value="SIS"/>
    <property type="match status" value="2"/>
</dbReference>
<dbReference type="CDD" id="cd05008">
    <property type="entry name" value="SIS_GlmS_GlmD_1"/>
    <property type="match status" value="1"/>
</dbReference>
<keyword evidence="9" id="KW-0315">Glutamine amidotransferase</keyword>
<evidence type="ECO:0000256" key="4">
    <source>
        <dbReference type="ARBA" id="ARBA00016090"/>
    </source>
</evidence>
<dbReference type="PROSITE" id="PS51278">
    <property type="entry name" value="GATASE_TYPE_2"/>
    <property type="match status" value="1"/>
</dbReference>
<dbReference type="GO" id="GO:0006002">
    <property type="term" value="P:fructose 6-phosphate metabolic process"/>
    <property type="evidence" value="ECO:0007669"/>
    <property type="project" value="TreeGrafter"/>
</dbReference>
<dbReference type="InterPro" id="IPR046348">
    <property type="entry name" value="SIS_dom_sf"/>
</dbReference>
<dbReference type="GO" id="GO:0005975">
    <property type="term" value="P:carbohydrate metabolic process"/>
    <property type="evidence" value="ECO:0007669"/>
    <property type="project" value="UniProtKB-UniRule"/>
</dbReference>
<dbReference type="FunFam" id="3.60.20.10:FF:000006">
    <property type="entry name" value="Glutamine--fructose-6-phosphate aminotransferase [isomerizing]"/>
    <property type="match status" value="1"/>
</dbReference>
<evidence type="ECO:0000259" key="12">
    <source>
        <dbReference type="PROSITE" id="PS51464"/>
    </source>
</evidence>
<feature type="domain" description="SIS" evidence="12">
    <location>
        <begin position="466"/>
        <end position="607"/>
    </location>
</feature>
<dbReference type="InterPro" id="IPR001347">
    <property type="entry name" value="SIS_dom"/>
</dbReference>
<dbReference type="PANTHER" id="PTHR10937:SF0">
    <property type="entry name" value="GLUTAMINE--FRUCTOSE-6-PHOSPHATE TRANSAMINASE (ISOMERIZING)"/>
    <property type="match status" value="1"/>
</dbReference>
<dbReference type="Pfam" id="PF13522">
    <property type="entry name" value="GATase_6"/>
    <property type="match status" value="1"/>
</dbReference>
<dbReference type="FunFam" id="3.40.50.10490:FF:000001">
    <property type="entry name" value="Glutamine--fructose-6-phosphate aminotransferase [isomerizing]"/>
    <property type="match status" value="1"/>
</dbReference>
<dbReference type="InterPro" id="IPR005855">
    <property type="entry name" value="GFAT"/>
</dbReference>